<evidence type="ECO:0000313" key="2">
    <source>
        <dbReference type="EMBL" id="SIS54829.1"/>
    </source>
</evidence>
<sequence>MKTKFALMTALFAFSYAFSQEVRPELRSYSKKVDSIVVSEKSKMNLELDDLDKSYRENKISADEKQKQRTEIAMKYEEIINEKINSQKEELENATKSIVKDVVMGRSGKQSIELLAQNNALLTLNTSGNKTKKDLLRTTDFNIGFGFMNLTKSSSSLAIGNKESGIRVGNSMSSQMELRMTRQIGSLVSPVFYRIGLGYRSDSFSPKKTTIFTQDKNELSISDFNTFAEGNLKKSYLKNHYFLVPIDFVFVLNPKYTVENNEKMLDNSKGNFRISAGVYGGVRFLTQNYIIYKNEENNRVKYRENIPDAVNAFLFGGKLSLGYGPLNIFVKKDFTPIFNDQAKINNKYGVQIGLELLYINF</sequence>
<evidence type="ECO:0000256" key="1">
    <source>
        <dbReference type="SAM" id="SignalP"/>
    </source>
</evidence>
<protein>
    <recommendedName>
        <fullName evidence="4">Outer membrane protein beta-barrel domain-containing protein</fullName>
    </recommendedName>
</protein>
<feature type="signal peptide" evidence="1">
    <location>
        <begin position="1"/>
        <end position="19"/>
    </location>
</feature>
<dbReference type="Proteomes" id="UP000185781">
    <property type="component" value="Unassembled WGS sequence"/>
</dbReference>
<accession>A0A1N7JZR1</accession>
<evidence type="ECO:0008006" key="4">
    <source>
        <dbReference type="Google" id="ProtNLM"/>
    </source>
</evidence>
<reference evidence="2 3" key="1">
    <citation type="submission" date="2017-01" db="EMBL/GenBank/DDBJ databases">
        <authorList>
            <person name="Mah S.A."/>
            <person name="Swanson W.J."/>
            <person name="Moy G.W."/>
            <person name="Vacquier V.D."/>
        </authorList>
    </citation>
    <scope>NUCLEOTIDE SEQUENCE [LARGE SCALE GENOMIC DNA]</scope>
    <source>
        <strain evidence="2 3">DSM 18014</strain>
    </source>
</reference>
<organism evidence="2 3">
    <name type="scientific">Chryseobacterium gambrini</name>
    <dbReference type="NCBI Taxonomy" id="373672"/>
    <lineage>
        <taxon>Bacteria</taxon>
        <taxon>Pseudomonadati</taxon>
        <taxon>Bacteroidota</taxon>
        <taxon>Flavobacteriia</taxon>
        <taxon>Flavobacteriales</taxon>
        <taxon>Weeksellaceae</taxon>
        <taxon>Chryseobacterium group</taxon>
        <taxon>Chryseobacterium</taxon>
    </lineage>
</organism>
<dbReference type="OrthoDB" id="1466811at2"/>
<dbReference type="RefSeq" id="WP_076390084.1">
    <property type="nucleotide sequence ID" value="NZ_FTOV01000001.1"/>
</dbReference>
<name>A0A1N7JZR1_9FLAO</name>
<dbReference type="AlphaFoldDB" id="A0A1N7JZR1"/>
<evidence type="ECO:0000313" key="3">
    <source>
        <dbReference type="Proteomes" id="UP000185781"/>
    </source>
</evidence>
<proteinExistence type="predicted"/>
<dbReference type="EMBL" id="FTOV01000001">
    <property type="protein sequence ID" value="SIS54829.1"/>
    <property type="molecule type" value="Genomic_DNA"/>
</dbReference>
<gene>
    <name evidence="2" type="ORF">SAMN05421785_101193</name>
</gene>
<feature type="chain" id="PRO_5012975559" description="Outer membrane protein beta-barrel domain-containing protein" evidence="1">
    <location>
        <begin position="20"/>
        <end position="361"/>
    </location>
</feature>
<dbReference type="STRING" id="373672.SAMN05421785_101193"/>
<keyword evidence="1" id="KW-0732">Signal</keyword>